<evidence type="ECO:0000313" key="3">
    <source>
        <dbReference type="Proteomes" id="UP000759131"/>
    </source>
</evidence>
<dbReference type="EMBL" id="OC866918">
    <property type="protein sequence ID" value="CAD7633215.1"/>
    <property type="molecule type" value="Genomic_DNA"/>
</dbReference>
<feature type="chain" id="PRO_5036403453" evidence="1">
    <location>
        <begin position="21"/>
        <end position="126"/>
    </location>
</feature>
<keyword evidence="3" id="KW-1185">Reference proteome</keyword>
<proteinExistence type="predicted"/>
<gene>
    <name evidence="2" type="ORF">OSB1V03_LOCUS13613</name>
</gene>
<evidence type="ECO:0000256" key="1">
    <source>
        <dbReference type="SAM" id="SignalP"/>
    </source>
</evidence>
<dbReference type="EMBL" id="CAJPIZ010012343">
    <property type="protein sequence ID" value="CAG2113645.1"/>
    <property type="molecule type" value="Genomic_DNA"/>
</dbReference>
<keyword evidence="1" id="KW-0732">Signal</keyword>
<protein>
    <submittedName>
        <fullName evidence="2">Uncharacterized protein</fullName>
    </submittedName>
</protein>
<dbReference type="Proteomes" id="UP000759131">
    <property type="component" value="Unassembled WGS sequence"/>
</dbReference>
<name>A0A7R9L1J7_9ACAR</name>
<accession>A0A7R9L1J7</accession>
<organism evidence="2">
    <name type="scientific">Medioppia subpectinata</name>
    <dbReference type="NCBI Taxonomy" id="1979941"/>
    <lineage>
        <taxon>Eukaryota</taxon>
        <taxon>Metazoa</taxon>
        <taxon>Ecdysozoa</taxon>
        <taxon>Arthropoda</taxon>
        <taxon>Chelicerata</taxon>
        <taxon>Arachnida</taxon>
        <taxon>Acari</taxon>
        <taxon>Acariformes</taxon>
        <taxon>Sarcoptiformes</taxon>
        <taxon>Oribatida</taxon>
        <taxon>Brachypylina</taxon>
        <taxon>Oppioidea</taxon>
        <taxon>Oppiidae</taxon>
        <taxon>Medioppia</taxon>
    </lineage>
</organism>
<dbReference type="AlphaFoldDB" id="A0A7R9L1J7"/>
<sequence>MSYIIKLALLTALVCTMVRANSLPRFLLTAGTDAKDANTCIALLLNRPCHKIVKMSQTEPYYCCMLWNFLECFQTNYRSTCKPDDAAALEKIWYQVHLDMITNDYTQANCTAHNYGQYMSRDVCKG</sequence>
<evidence type="ECO:0000313" key="2">
    <source>
        <dbReference type="EMBL" id="CAD7633215.1"/>
    </source>
</evidence>
<reference evidence="2" key="1">
    <citation type="submission" date="2020-11" db="EMBL/GenBank/DDBJ databases">
        <authorList>
            <person name="Tran Van P."/>
        </authorList>
    </citation>
    <scope>NUCLEOTIDE SEQUENCE</scope>
</reference>
<feature type="signal peptide" evidence="1">
    <location>
        <begin position="1"/>
        <end position="20"/>
    </location>
</feature>